<dbReference type="EMBL" id="JAAGKO020000017">
    <property type="protein sequence ID" value="MDI5963795.1"/>
    <property type="molecule type" value="Genomic_DNA"/>
</dbReference>
<dbReference type="EMBL" id="JABXJJ020000037">
    <property type="protein sequence ID" value="MDI5972822.1"/>
    <property type="molecule type" value="Genomic_DNA"/>
</dbReference>
<feature type="transmembrane region" description="Helical" evidence="1">
    <location>
        <begin position="78"/>
        <end position="102"/>
    </location>
</feature>
<evidence type="ECO:0000313" key="4">
    <source>
        <dbReference type="Proteomes" id="UP001156398"/>
    </source>
</evidence>
<evidence type="ECO:0000256" key="1">
    <source>
        <dbReference type="SAM" id="Phobius"/>
    </source>
</evidence>
<dbReference type="RefSeq" id="WP_271315323.1">
    <property type="nucleotide sequence ID" value="NZ_JAAGKO020000017.1"/>
</dbReference>
<comment type="caution">
    <text evidence="3">The sequence shown here is derived from an EMBL/GenBank/DDBJ whole genome shotgun (WGS) entry which is preliminary data.</text>
</comment>
<gene>
    <name evidence="2" type="ORF">POF43_013895</name>
    <name evidence="3" type="ORF">POF50_026350</name>
</gene>
<protein>
    <submittedName>
        <fullName evidence="3">Uncharacterized protein</fullName>
    </submittedName>
</protein>
<organism evidence="3">
    <name type="scientific">Streptantibioticus silvisoli</name>
    <dbReference type="NCBI Taxonomy" id="2705255"/>
    <lineage>
        <taxon>Bacteria</taxon>
        <taxon>Bacillati</taxon>
        <taxon>Actinomycetota</taxon>
        <taxon>Actinomycetes</taxon>
        <taxon>Kitasatosporales</taxon>
        <taxon>Streptomycetaceae</taxon>
        <taxon>Streptantibioticus</taxon>
    </lineage>
</organism>
<keyword evidence="1" id="KW-0812">Transmembrane</keyword>
<reference evidence="3 4" key="1">
    <citation type="submission" date="2023-05" db="EMBL/GenBank/DDBJ databases">
        <title>Streptantibioticus silvisoli sp. nov., acidotolerant actinomycetes 1 from pine litter.</title>
        <authorList>
            <person name="Swiecimska M."/>
            <person name="Golinska P."/>
            <person name="Sangal V."/>
            <person name="Wachnowicz B."/>
            <person name="Goodfellow M."/>
        </authorList>
    </citation>
    <scope>NUCLEOTIDE SEQUENCE</scope>
    <source>
        <strain evidence="3">SL13</strain>
        <strain evidence="2 4">SL54</strain>
    </source>
</reference>
<evidence type="ECO:0000313" key="2">
    <source>
        <dbReference type="EMBL" id="MDI5963795.1"/>
    </source>
</evidence>
<accession>A0AA90KB42</accession>
<dbReference type="Proteomes" id="UP001156398">
    <property type="component" value="Unassembled WGS sequence"/>
</dbReference>
<name>A0AA90KB42_9ACTN</name>
<dbReference type="AlphaFoldDB" id="A0AA90KB42"/>
<keyword evidence="4" id="KW-1185">Reference proteome</keyword>
<evidence type="ECO:0000313" key="3">
    <source>
        <dbReference type="EMBL" id="MDI5972822.1"/>
    </source>
</evidence>
<sequence length="128" mass="13026">MHGRARRLAEVGYPMVVAGLAVAGAVEQKAVFYLVAIALTLPAGIAAVVVIYGGYPLIAAVGGIWTPATRPDGSDAAWLTTASATLNVVALVLAAIVDVVLLERALRRRSARAGAAALPHEGAGDRST</sequence>
<feature type="transmembrane region" description="Helical" evidence="1">
    <location>
        <begin position="31"/>
        <end position="58"/>
    </location>
</feature>
<keyword evidence="1" id="KW-1133">Transmembrane helix</keyword>
<proteinExistence type="predicted"/>
<keyword evidence="1" id="KW-0472">Membrane</keyword>